<comment type="caution">
    <text evidence="2">The sequence shown here is derived from an EMBL/GenBank/DDBJ whole genome shotgun (WGS) entry which is preliminary data.</text>
</comment>
<dbReference type="HOGENOM" id="CLU_104604_1_1_4"/>
<dbReference type="AlphaFoldDB" id="F2B8H2"/>
<dbReference type="Proteomes" id="UP000004105">
    <property type="component" value="Unassembled WGS sequence"/>
</dbReference>
<evidence type="ECO:0000313" key="2">
    <source>
        <dbReference type="EMBL" id="EGF12267.1"/>
    </source>
</evidence>
<dbReference type="InterPro" id="IPR019533">
    <property type="entry name" value="Peptidase_S26"/>
</dbReference>
<reference evidence="2 3" key="1">
    <citation type="submission" date="2011-02" db="EMBL/GenBank/DDBJ databases">
        <authorList>
            <person name="Muzny D."/>
            <person name="Qin X."/>
            <person name="Deng J."/>
            <person name="Jiang H."/>
            <person name="Liu Y."/>
            <person name="Qu J."/>
            <person name="Song X.-Z."/>
            <person name="Zhang L."/>
            <person name="Thornton R."/>
            <person name="Coyle M."/>
            <person name="Francisco L."/>
            <person name="Jackson L."/>
            <person name="Javaid M."/>
            <person name="Korchina V."/>
            <person name="Kovar C."/>
            <person name="Mata R."/>
            <person name="Mathew T."/>
            <person name="Ngo R."/>
            <person name="Nguyen L."/>
            <person name="Nguyen N."/>
            <person name="Okwuonu G."/>
            <person name="Ongeri F."/>
            <person name="Pham C."/>
            <person name="Simmons D."/>
            <person name="Wilczek-Boney K."/>
            <person name="Hale W."/>
            <person name="Jakkamsetti A."/>
            <person name="Pham P."/>
            <person name="Ruth R."/>
            <person name="San Lucas F."/>
            <person name="Warren J."/>
            <person name="Zhang J."/>
            <person name="Zhao Z."/>
            <person name="Zhou C."/>
            <person name="Zhu D."/>
            <person name="Lee S."/>
            <person name="Bess C."/>
            <person name="Blankenburg K."/>
            <person name="Forbes L."/>
            <person name="Fu Q."/>
            <person name="Gubbala S."/>
            <person name="Hirani K."/>
            <person name="Jayaseelan J.C."/>
            <person name="Lara F."/>
            <person name="Munidasa M."/>
            <person name="Palculict T."/>
            <person name="Patil S."/>
            <person name="Pu L.-L."/>
            <person name="Saada N."/>
            <person name="Tang L."/>
            <person name="Weissenberger G."/>
            <person name="Zhu Y."/>
            <person name="Hemphill L."/>
            <person name="Shang Y."/>
            <person name="Youmans B."/>
            <person name="Ayvaz T."/>
            <person name="Ross M."/>
            <person name="Santibanez J."/>
            <person name="Aqrawi P."/>
            <person name="Gross S."/>
            <person name="Joshi V."/>
            <person name="Fowler G."/>
            <person name="Nazareth L."/>
            <person name="Reid J."/>
            <person name="Worley K."/>
            <person name="Petrosino J."/>
            <person name="Highlander S."/>
            <person name="Gibbs R."/>
        </authorList>
    </citation>
    <scope>NUCLEOTIDE SEQUENCE [LARGE SCALE GENOMIC DNA]</scope>
    <source>
        <strain evidence="2 3">ATCC BAA-1200</strain>
    </source>
</reference>
<name>F2B8H2_9NEIS</name>
<keyword evidence="3" id="KW-1185">Reference proteome</keyword>
<dbReference type="EMBL" id="AFAY01000002">
    <property type="protein sequence ID" value="EGF12267.1"/>
    <property type="molecule type" value="Genomic_DNA"/>
</dbReference>
<dbReference type="GO" id="GO:0004252">
    <property type="term" value="F:serine-type endopeptidase activity"/>
    <property type="evidence" value="ECO:0007669"/>
    <property type="project" value="InterPro"/>
</dbReference>
<gene>
    <name evidence="2" type="primary">trhF</name>
    <name evidence="2" type="ORF">HMPREF9123_0056</name>
</gene>
<protein>
    <submittedName>
        <fullName evidence="2">Pilus assembly protein, TrhF (Pilin signal peptidase)</fullName>
    </submittedName>
</protein>
<dbReference type="InterPro" id="IPR036286">
    <property type="entry name" value="LexA/Signal_pep-like_sf"/>
</dbReference>
<dbReference type="Pfam" id="PF10502">
    <property type="entry name" value="Peptidase_S26"/>
    <property type="match status" value="1"/>
</dbReference>
<dbReference type="SUPFAM" id="SSF51306">
    <property type="entry name" value="LexA/Signal peptidase"/>
    <property type="match status" value="1"/>
</dbReference>
<dbReference type="Gene3D" id="2.10.109.10">
    <property type="entry name" value="Umud Fragment, subunit A"/>
    <property type="match status" value="1"/>
</dbReference>
<evidence type="ECO:0000313" key="3">
    <source>
        <dbReference type="Proteomes" id="UP000004105"/>
    </source>
</evidence>
<dbReference type="GO" id="GO:0006465">
    <property type="term" value="P:signal peptide processing"/>
    <property type="evidence" value="ECO:0007669"/>
    <property type="project" value="InterPro"/>
</dbReference>
<dbReference type="RefSeq" id="WP_007341071.1">
    <property type="nucleotide sequence ID" value="NZ_GL878494.1"/>
</dbReference>
<feature type="domain" description="Peptidase S26" evidence="1">
    <location>
        <begin position="30"/>
        <end position="172"/>
    </location>
</feature>
<dbReference type="OrthoDB" id="5360818at2"/>
<accession>F2B8H2</accession>
<evidence type="ECO:0000259" key="1">
    <source>
        <dbReference type="Pfam" id="PF10502"/>
    </source>
</evidence>
<organism evidence="2 3">
    <name type="scientific">Neisseria bacilliformis ATCC BAA-1200</name>
    <dbReference type="NCBI Taxonomy" id="888742"/>
    <lineage>
        <taxon>Bacteria</taxon>
        <taxon>Pseudomonadati</taxon>
        <taxon>Pseudomonadota</taxon>
        <taxon>Betaproteobacteria</taxon>
        <taxon>Neisseriales</taxon>
        <taxon>Neisseriaceae</taxon>
        <taxon>Neisseria</taxon>
    </lineage>
</organism>
<proteinExistence type="predicted"/>
<sequence>MNSKKPLPPLRTRLLVLLSGIAVSALAWQVRPLLQERWALMYEKKQAGCLPWQFYWFDKKQPKPVLRRGDLILFPARGMEPVIAEGKPIGKTVAGLPGDEVRIARGRVYINGRLLTDVSYGAAKLGKSINYWDKTYRLGKDEIFVFGSEPHSWDSRYWGPYPAALVRGRLHLLF</sequence>